<dbReference type="SUPFAM" id="SSF56281">
    <property type="entry name" value="Metallo-hydrolase/oxidoreductase"/>
    <property type="match status" value="1"/>
</dbReference>
<evidence type="ECO:0000313" key="4">
    <source>
        <dbReference type="EMBL" id="GAA4970091.1"/>
    </source>
</evidence>
<organism evidence="4 5">
    <name type="scientific">Algibacter aquimarinus</name>
    <dbReference type="NCBI Taxonomy" id="1136748"/>
    <lineage>
        <taxon>Bacteria</taxon>
        <taxon>Pseudomonadati</taxon>
        <taxon>Bacteroidota</taxon>
        <taxon>Flavobacteriia</taxon>
        <taxon>Flavobacteriales</taxon>
        <taxon>Flavobacteriaceae</taxon>
        <taxon>Algibacter</taxon>
    </lineage>
</organism>
<dbReference type="RefSeq" id="WP_345167890.1">
    <property type="nucleotide sequence ID" value="NZ_BAABJK010000006.1"/>
</dbReference>
<sequence length="228" mass="25290">MKITFYGHASLGIKIDNINIIVDPFITGNPKASNIDINKLEADYILVTHAHQDHILDVEAIAKRTGAKVVSNYEIVSYYEKLGIDGHPMNHGGQWNFDFGNVRYVNAIHTSSFPDGSYGGQPGGFVIKTKNKTIYIAGDTALTYDMKLIPKAYNYDLDLAILPIGDNFTMGIDDAILATDFLKCDQVLGYHYDTFGYIEIDSAKAKAKFDIELKSLTLLEIGESLQLK</sequence>
<keyword evidence="1 2" id="KW-0378">Hydrolase</keyword>
<gene>
    <name evidence="4" type="ORF">GCM10023315_19820</name>
</gene>
<dbReference type="HAMAP" id="MF_00457">
    <property type="entry name" value="UPF0173"/>
    <property type="match status" value="1"/>
</dbReference>
<dbReference type="GO" id="GO:0016787">
    <property type="term" value="F:hydrolase activity"/>
    <property type="evidence" value="ECO:0007669"/>
    <property type="project" value="UniProtKB-KW"/>
</dbReference>
<dbReference type="Proteomes" id="UP001501692">
    <property type="component" value="Unassembled WGS sequence"/>
</dbReference>
<evidence type="ECO:0000256" key="1">
    <source>
        <dbReference type="ARBA" id="ARBA00022801"/>
    </source>
</evidence>
<dbReference type="InterPro" id="IPR001279">
    <property type="entry name" value="Metallo-B-lactamas"/>
</dbReference>
<dbReference type="PANTHER" id="PTHR43546">
    <property type="entry name" value="UPF0173 METAL-DEPENDENT HYDROLASE MJ1163-RELATED"/>
    <property type="match status" value="1"/>
</dbReference>
<comment type="similarity">
    <text evidence="2">Belongs to the UPF0173 family.</text>
</comment>
<name>A0ABP9HFX0_9FLAO</name>
<dbReference type="EMBL" id="BAABJK010000006">
    <property type="protein sequence ID" value="GAA4970091.1"/>
    <property type="molecule type" value="Genomic_DNA"/>
</dbReference>
<dbReference type="Gene3D" id="3.60.15.10">
    <property type="entry name" value="Ribonuclease Z/Hydroxyacylglutathione hydrolase-like"/>
    <property type="match status" value="1"/>
</dbReference>
<reference evidence="5" key="1">
    <citation type="journal article" date="2019" name="Int. J. Syst. Evol. Microbiol.">
        <title>The Global Catalogue of Microorganisms (GCM) 10K type strain sequencing project: providing services to taxonomists for standard genome sequencing and annotation.</title>
        <authorList>
            <consortium name="The Broad Institute Genomics Platform"/>
            <consortium name="The Broad Institute Genome Sequencing Center for Infectious Disease"/>
            <person name="Wu L."/>
            <person name="Ma J."/>
        </authorList>
    </citation>
    <scope>NUCLEOTIDE SEQUENCE [LARGE SCALE GENOMIC DNA]</scope>
    <source>
        <strain evidence="5">JCM 18287</strain>
    </source>
</reference>
<dbReference type="InterPro" id="IPR036866">
    <property type="entry name" value="RibonucZ/Hydroxyglut_hydro"/>
</dbReference>
<evidence type="ECO:0000313" key="5">
    <source>
        <dbReference type="Proteomes" id="UP001501692"/>
    </source>
</evidence>
<dbReference type="InterPro" id="IPR050114">
    <property type="entry name" value="UPF0173_UPF0282_UlaG_hydrolase"/>
</dbReference>
<dbReference type="InterPro" id="IPR022877">
    <property type="entry name" value="UPF0173"/>
</dbReference>
<dbReference type="SMART" id="SM00849">
    <property type="entry name" value="Lactamase_B"/>
    <property type="match status" value="1"/>
</dbReference>
<dbReference type="Pfam" id="PF12706">
    <property type="entry name" value="Lactamase_B_2"/>
    <property type="match status" value="1"/>
</dbReference>
<keyword evidence="5" id="KW-1185">Reference proteome</keyword>
<feature type="domain" description="Metallo-beta-lactamase" evidence="3">
    <location>
        <begin position="7"/>
        <end position="180"/>
    </location>
</feature>
<dbReference type="NCBIfam" id="NF001911">
    <property type="entry name" value="PRK00685.1"/>
    <property type="match status" value="1"/>
</dbReference>
<dbReference type="PANTHER" id="PTHR43546:SF3">
    <property type="entry name" value="UPF0173 METAL-DEPENDENT HYDROLASE MJ1163"/>
    <property type="match status" value="1"/>
</dbReference>
<comment type="caution">
    <text evidence="4">The sequence shown here is derived from an EMBL/GenBank/DDBJ whole genome shotgun (WGS) entry which is preliminary data.</text>
</comment>
<evidence type="ECO:0000259" key="3">
    <source>
        <dbReference type="SMART" id="SM00849"/>
    </source>
</evidence>
<protein>
    <recommendedName>
        <fullName evidence="2">UPF0173 metal-dependent hydrolase GCM10023315_19820</fullName>
    </recommendedName>
</protein>
<accession>A0ABP9HFX0</accession>
<evidence type="ECO:0000256" key="2">
    <source>
        <dbReference type="HAMAP-Rule" id="MF_00457"/>
    </source>
</evidence>
<proteinExistence type="inferred from homology"/>